<protein>
    <submittedName>
        <fullName evidence="1">DUF5979 domain-containing protein</fullName>
    </submittedName>
</protein>
<evidence type="ECO:0000313" key="2">
    <source>
        <dbReference type="Proteomes" id="UP000195652"/>
    </source>
</evidence>
<reference evidence="1 2" key="4">
    <citation type="journal article" date="2020" name="PLoS ONE">
        <title>Taxonomic classification of strain PO100/5 shows a broader geographic distribution and genetic markers of the recently described Corynebacterium silvaticum.</title>
        <authorList>
            <person name="Viana M.V.C."/>
            <person name="Profeta R."/>
            <person name="da Silva A.L."/>
            <person name="Hurtado R."/>
            <person name="Cerqueira J.C."/>
            <person name="Ribeiro B.F.S."/>
            <person name="Almeida M.O."/>
            <person name="Morais-Rodrigues F."/>
            <person name="Soares S.C."/>
            <person name="Oliveira M."/>
            <person name="Tavares L."/>
            <person name="Figueiredo H."/>
            <person name="Wattam A.R."/>
            <person name="Barh D."/>
            <person name="Ghosh P."/>
            <person name="Silva A."/>
            <person name="Azevedo V."/>
        </authorList>
    </citation>
    <scope>NUCLEOTIDE SEQUENCE [LARGE SCALE GENOMIC DNA]</scope>
    <source>
        <strain evidence="1 2">PO100/5</strain>
    </source>
</reference>
<dbReference type="Proteomes" id="UP000195652">
    <property type="component" value="Chromosome"/>
</dbReference>
<keyword evidence="2" id="KW-1185">Reference proteome</keyword>
<dbReference type="EMBL" id="CP021417">
    <property type="protein sequence ID" value="WCV10594.1"/>
    <property type="molecule type" value="Genomic_DNA"/>
</dbReference>
<gene>
    <name evidence="1" type="ORF">CBE74_12885</name>
</gene>
<reference evidence="1 2" key="3">
    <citation type="journal article" date="2020" name="Int. J. Syst. Evol. Microbiol.">
        <title>Corynebacterium silvaticum sp. nov., a unique group of NTTB corynebacteria in wild boar and roe deer.</title>
        <authorList>
            <person name="Dangel A."/>
            <person name="Berger A."/>
            <person name="Rau J."/>
            <person name="Eisenberg T."/>
            <person name="Kampfer P."/>
            <person name="Margos G."/>
            <person name="Contzen M."/>
            <person name="Busse H.J."/>
            <person name="Konrad R."/>
            <person name="Peters M."/>
            <person name="Sting R."/>
            <person name="Sing A."/>
        </authorList>
    </citation>
    <scope>NUCLEOTIDE SEQUENCE [LARGE SCALE GENOMIC DNA]</scope>
    <source>
        <strain evidence="1 2">PO100/5</strain>
    </source>
</reference>
<evidence type="ECO:0000313" key="1">
    <source>
        <dbReference type="EMBL" id="WCV10594.1"/>
    </source>
</evidence>
<name>A0ACD4PY31_9CORY</name>
<proteinExistence type="predicted"/>
<reference evidence="1 2" key="2">
    <citation type="journal article" date="2020" name="Antonie Van Leeuwenhoek">
        <title>Phylogenomic characterisation of a novel corynebacterial species pathogenic to animals.</title>
        <authorList>
            <person name="Moller J."/>
            <person name="Musella L."/>
            <person name="Melnikov V."/>
            <person name="Geissdorfer W."/>
            <person name="Burkovski A."/>
            <person name="Sangal V."/>
        </authorList>
    </citation>
    <scope>NUCLEOTIDE SEQUENCE [LARGE SCALE GENOMIC DNA]</scope>
    <source>
        <strain evidence="1 2">PO100/5</strain>
    </source>
</reference>
<reference evidence="1 2" key="1">
    <citation type="journal article" date="2014" name="BMC Vet. Res.">
        <title>First report of Corynebacterium pseudotuberculosis from caseous lymphadenitis lesions in Black Alentejano pig (Sus scrofa domesticus).</title>
        <authorList>
            <person name="Oliveira M."/>
            <person name="Barroco C."/>
            <person name="Mottola C."/>
            <person name="Santos R."/>
            <person name="Lemsaddek A."/>
            <person name="Tavares L."/>
            <person name="Semedo-Lemsaddek T."/>
        </authorList>
    </citation>
    <scope>NUCLEOTIDE SEQUENCE [LARGE SCALE GENOMIC DNA]</scope>
    <source>
        <strain evidence="1 2">PO100/5</strain>
    </source>
</reference>
<organism evidence="1 2">
    <name type="scientific">Corynebacterium silvaticum</name>
    <dbReference type="NCBI Taxonomy" id="2320431"/>
    <lineage>
        <taxon>Bacteria</taxon>
        <taxon>Bacillati</taxon>
        <taxon>Actinomycetota</taxon>
        <taxon>Actinomycetes</taxon>
        <taxon>Mycobacteriales</taxon>
        <taxon>Corynebacteriaceae</taxon>
        <taxon>Corynebacterium</taxon>
    </lineage>
</organism>
<sequence length="136" mass="14833">MLKDSRGKPTWTLSGNKVEDGKVEFPVREKNEDAVVVEAVNTYTKKTEPKNSSFKIVKTVKGLPATENLPTYSFDYSCKKDDVEVKAGVASITGAGEAQVDDVPVGASCLVTEQENSAKVPGYSVEIPEKKRSTYR</sequence>
<accession>A0ACD4PY31</accession>